<keyword evidence="5" id="KW-0812">Transmembrane</keyword>
<dbReference type="InterPro" id="IPR017441">
    <property type="entry name" value="Protein_kinase_ATP_BS"/>
</dbReference>
<evidence type="ECO:0000256" key="5">
    <source>
        <dbReference type="SAM" id="Phobius"/>
    </source>
</evidence>
<name>A0AA35YWV0_LACSI</name>
<keyword evidence="2 4" id="KW-0547">Nucleotide-binding</keyword>
<evidence type="ECO:0000256" key="1">
    <source>
        <dbReference type="ARBA" id="ARBA00022527"/>
    </source>
</evidence>
<dbReference type="PROSITE" id="PS00107">
    <property type="entry name" value="PROTEIN_KINASE_ATP"/>
    <property type="match status" value="1"/>
</dbReference>
<gene>
    <name evidence="7" type="ORF">LSALG_LOCUS21258</name>
</gene>
<evidence type="ECO:0000256" key="2">
    <source>
        <dbReference type="ARBA" id="ARBA00022741"/>
    </source>
</evidence>
<dbReference type="GO" id="GO:0005524">
    <property type="term" value="F:ATP binding"/>
    <property type="evidence" value="ECO:0007669"/>
    <property type="project" value="UniProtKB-UniRule"/>
</dbReference>
<dbReference type="GO" id="GO:0004674">
    <property type="term" value="F:protein serine/threonine kinase activity"/>
    <property type="evidence" value="ECO:0007669"/>
    <property type="project" value="UniProtKB-KW"/>
</dbReference>
<dbReference type="InterPro" id="IPR000719">
    <property type="entry name" value="Prot_kinase_dom"/>
</dbReference>
<dbReference type="FunFam" id="3.30.200.20:FF:000342">
    <property type="entry name" value="Protein kinase superfamily protein"/>
    <property type="match status" value="1"/>
</dbReference>
<dbReference type="Pfam" id="PF07714">
    <property type="entry name" value="PK_Tyr_Ser-Thr"/>
    <property type="match status" value="1"/>
</dbReference>
<evidence type="ECO:0000256" key="4">
    <source>
        <dbReference type="PROSITE-ProRule" id="PRU10141"/>
    </source>
</evidence>
<keyword evidence="1" id="KW-0418">Kinase</keyword>
<keyword evidence="5" id="KW-1133">Transmembrane helix</keyword>
<dbReference type="Proteomes" id="UP001177003">
    <property type="component" value="Chromosome 4"/>
</dbReference>
<keyword evidence="8" id="KW-1185">Reference proteome</keyword>
<organism evidence="7 8">
    <name type="scientific">Lactuca saligna</name>
    <name type="common">Willowleaf lettuce</name>
    <dbReference type="NCBI Taxonomy" id="75948"/>
    <lineage>
        <taxon>Eukaryota</taxon>
        <taxon>Viridiplantae</taxon>
        <taxon>Streptophyta</taxon>
        <taxon>Embryophyta</taxon>
        <taxon>Tracheophyta</taxon>
        <taxon>Spermatophyta</taxon>
        <taxon>Magnoliopsida</taxon>
        <taxon>eudicotyledons</taxon>
        <taxon>Gunneridae</taxon>
        <taxon>Pentapetalae</taxon>
        <taxon>asterids</taxon>
        <taxon>campanulids</taxon>
        <taxon>Asterales</taxon>
        <taxon>Asteraceae</taxon>
        <taxon>Cichorioideae</taxon>
        <taxon>Cichorieae</taxon>
        <taxon>Lactucinae</taxon>
        <taxon>Lactuca</taxon>
    </lineage>
</organism>
<evidence type="ECO:0000259" key="6">
    <source>
        <dbReference type="PROSITE" id="PS50011"/>
    </source>
</evidence>
<dbReference type="SUPFAM" id="SSF56112">
    <property type="entry name" value="Protein kinase-like (PK-like)"/>
    <property type="match status" value="1"/>
</dbReference>
<sequence length="229" mass="25922">MADFTSGTEIDIMKHQHSSSRKVLIRLITVSFVMAIIIVSIMCLWICHRKNIHKSGKFGTTKLDSLRGLPLSSFVSRTNCVFKTKIQKGSVVVMDYNVLESTTNNFGESEILGVGGFGCVYKARLDDNLHVVVKRLDGISQDAIKEFQMEVDLLSKIHHPNIITLLGYCVHDETKLLVYELIHNGSLETQFQIKFGVFQKLSFIFKEGIIIDFRFELSNHRKSKLGLPS</sequence>
<keyword evidence="5" id="KW-0472">Membrane</keyword>
<dbReference type="PROSITE" id="PS50011">
    <property type="entry name" value="PROTEIN_KINASE_DOM"/>
    <property type="match status" value="1"/>
</dbReference>
<dbReference type="PANTHER" id="PTHR47989:SF27">
    <property type="entry name" value="PROTEIN KINASE DOMAIN-CONTAINING PROTEIN"/>
    <property type="match status" value="1"/>
</dbReference>
<accession>A0AA35YWV0</accession>
<evidence type="ECO:0000256" key="3">
    <source>
        <dbReference type="ARBA" id="ARBA00022840"/>
    </source>
</evidence>
<feature type="binding site" evidence="4">
    <location>
        <position position="134"/>
    </location>
    <ligand>
        <name>ATP</name>
        <dbReference type="ChEBI" id="CHEBI:30616"/>
    </ligand>
</feature>
<keyword evidence="3 4" id="KW-0067">ATP-binding</keyword>
<dbReference type="AlphaFoldDB" id="A0AA35YWV0"/>
<evidence type="ECO:0000313" key="8">
    <source>
        <dbReference type="Proteomes" id="UP001177003"/>
    </source>
</evidence>
<feature type="domain" description="Protein kinase" evidence="6">
    <location>
        <begin position="106"/>
        <end position="229"/>
    </location>
</feature>
<evidence type="ECO:0000313" key="7">
    <source>
        <dbReference type="EMBL" id="CAI9281566.1"/>
    </source>
</evidence>
<protein>
    <recommendedName>
        <fullName evidence="6">Protein kinase domain-containing protein</fullName>
    </recommendedName>
</protein>
<feature type="transmembrane region" description="Helical" evidence="5">
    <location>
        <begin position="23"/>
        <end position="47"/>
    </location>
</feature>
<keyword evidence="1" id="KW-0808">Transferase</keyword>
<reference evidence="7" key="1">
    <citation type="submission" date="2023-04" db="EMBL/GenBank/DDBJ databases">
        <authorList>
            <person name="Vijverberg K."/>
            <person name="Xiong W."/>
            <person name="Schranz E."/>
        </authorList>
    </citation>
    <scope>NUCLEOTIDE SEQUENCE</scope>
</reference>
<dbReference type="Gene3D" id="3.30.200.20">
    <property type="entry name" value="Phosphorylase Kinase, domain 1"/>
    <property type="match status" value="1"/>
</dbReference>
<proteinExistence type="predicted"/>
<dbReference type="PANTHER" id="PTHR47989">
    <property type="entry name" value="OS01G0750732 PROTEIN"/>
    <property type="match status" value="1"/>
</dbReference>
<dbReference type="InterPro" id="IPR001245">
    <property type="entry name" value="Ser-Thr/Tyr_kinase_cat_dom"/>
</dbReference>
<keyword evidence="1" id="KW-0723">Serine/threonine-protein kinase</keyword>
<dbReference type="InterPro" id="IPR011009">
    <property type="entry name" value="Kinase-like_dom_sf"/>
</dbReference>
<dbReference type="EMBL" id="OX465080">
    <property type="protein sequence ID" value="CAI9281566.1"/>
    <property type="molecule type" value="Genomic_DNA"/>
</dbReference>